<evidence type="ECO:0000313" key="3">
    <source>
        <dbReference type="EMBL" id="MCY0789020.1"/>
    </source>
</evidence>
<sequence length="264" mass="29655">MFLHALRHRACDSQEGRQRHGGHGGRRGEHHGQDGHRCCGEHHGHDERRAHGEHRGHCCHGDHHGHGEHHEHGCHGAHHEHHGHGCHEEREHGRHRGRGKGLRRLLDHGDLRIMMLANLNQKPSHGYELIKSIGQLTSGLYTPSPGVIYPTLTLLEDQQLIVAENTGNGRKSYSLTPEGKMHLEENTDVLEQIAQRLQETKSFRRGSLLSDEIEQALGNLRALLRHKLVTSELDETKLGQIADILNDAVRKIEAVNDALSKEGE</sequence>
<dbReference type="InterPro" id="IPR036388">
    <property type="entry name" value="WH-like_DNA-bd_sf"/>
</dbReference>
<feature type="region of interest" description="Disordered" evidence="1">
    <location>
        <begin position="64"/>
        <end position="101"/>
    </location>
</feature>
<feature type="region of interest" description="Disordered" evidence="1">
    <location>
        <begin position="1"/>
        <end position="36"/>
    </location>
</feature>
<dbReference type="Proteomes" id="UP001076655">
    <property type="component" value="Unassembled WGS sequence"/>
</dbReference>
<feature type="compositionally biased region" description="Basic and acidic residues" evidence="1">
    <location>
        <begin position="26"/>
        <end position="36"/>
    </location>
</feature>
<feature type="compositionally biased region" description="Basic and acidic residues" evidence="1">
    <location>
        <begin position="64"/>
        <end position="74"/>
    </location>
</feature>
<feature type="compositionally biased region" description="Basic and acidic residues" evidence="1">
    <location>
        <begin position="9"/>
        <end position="18"/>
    </location>
</feature>
<dbReference type="PANTHER" id="PTHR43252">
    <property type="entry name" value="TRANSCRIPTIONAL REGULATOR YQJI"/>
    <property type="match status" value="1"/>
</dbReference>
<reference evidence="3" key="1">
    <citation type="submission" date="2022-08" db="EMBL/GenBank/DDBJ databases">
        <authorList>
            <person name="Dale J.L."/>
        </authorList>
    </citation>
    <scope>NUCLEOTIDE SEQUENCE</scope>
    <source>
        <strain evidence="3">2022EL-00758</strain>
    </source>
</reference>
<dbReference type="AlphaFoldDB" id="A0A9Q4CKZ2"/>
<dbReference type="SUPFAM" id="SSF46785">
    <property type="entry name" value="Winged helix' DNA-binding domain"/>
    <property type="match status" value="1"/>
</dbReference>
<evidence type="ECO:0000313" key="4">
    <source>
        <dbReference type="Proteomes" id="UP001076655"/>
    </source>
</evidence>
<dbReference type="InterPro" id="IPR036390">
    <property type="entry name" value="WH_DNA-bd_sf"/>
</dbReference>
<evidence type="ECO:0000256" key="1">
    <source>
        <dbReference type="SAM" id="MobiDB-lite"/>
    </source>
</evidence>
<name>A0A9Q4CKZ2_MORMO</name>
<dbReference type="Gene3D" id="1.10.10.10">
    <property type="entry name" value="Winged helix-like DNA-binding domain superfamily/Winged helix DNA-binding domain"/>
    <property type="match status" value="1"/>
</dbReference>
<proteinExistence type="predicted"/>
<dbReference type="RefSeq" id="WP_052927806.1">
    <property type="nucleotide sequence ID" value="NZ_CP172114.1"/>
</dbReference>
<gene>
    <name evidence="3" type="ORF">N0392_04855</name>
</gene>
<evidence type="ECO:0000259" key="2">
    <source>
        <dbReference type="Pfam" id="PF03551"/>
    </source>
</evidence>
<feature type="domain" description="Transcription regulator PadR N-terminal" evidence="2">
    <location>
        <begin position="115"/>
        <end position="185"/>
    </location>
</feature>
<organism evidence="3 4">
    <name type="scientific">Morganella morganii</name>
    <name type="common">Proteus morganii</name>
    <dbReference type="NCBI Taxonomy" id="582"/>
    <lineage>
        <taxon>Bacteria</taxon>
        <taxon>Pseudomonadati</taxon>
        <taxon>Pseudomonadota</taxon>
        <taxon>Gammaproteobacteria</taxon>
        <taxon>Enterobacterales</taxon>
        <taxon>Morganellaceae</taxon>
        <taxon>Morganella</taxon>
    </lineage>
</organism>
<dbReference type="EMBL" id="JAPNMI010000002">
    <property type="protein sequence ID" value="MCY0789020.1"/>
    <property type="molecule type" value="Genomic_DNA"/>
</dbReference>
<comment type="caution">
    <text evidence="3">The sequence shown here is derived from an EMBL/GenBank/DDBJ whole genome shotgun (WGS) entry which is preliminary data.</text>
</comment>
<accession>A0A9Q4CKZ2</accession>
<dbReference type="InterPro" id="IPR005149">
    <property type="entry name" value="Tscrpt_reg_PadR_N"/>
</dbReference>
<dbReference type="PANTHER" id="PTHR43252:SF7">
    <property type="entry name" value="TRANSCRIPTIONAL REGULATOR YQJI"/>
    <property type="match status" value="1"/>
</dbReference>
<protein>
    <submittedName>
        <fullName evidence="3">PadR family transcriptional regulator</fullName>
    </submittedName>
</protein>
<feature type="compositionally biased region" description="Basic and acidic residues" evidence="1">
    <location>
        <begin position="83"/>
        <end position="92"/>
    </location>
</feature>
<dbReference type="Pfam" id="PF03551">
    <property type="entry name" value="PadR"/>
    <property type="match status" value="1"/>
</dbReference>